<dbReference type="PANTHER" id="PTHR15172:SF1">
    <property type="entry name" value="GALACTOCEREBROSIDASE"/>
    <property type="match status" value="1"/>
</dbReference>
<dbReference type="Proteomes" id="UP000008281">
    <property type="component" value="Unassembled WGS sequence"/>
</dbReference>
<feature type="domain" description="Glycosyl hydrolase family 59 central" evidence="14">
    <location>
        <begin position="222"/>
        <end position="321"/>
    </location>
</feature>
<feature type="domain" description="Glycosyl hydrolase family 59 catalytic" evidence="13">
    <location>
        <begin position="1"/>
        <end position="163"/>
    </location>
</feature>
<dbReference type="Gene3D" id="2.60.120.560">
    <property type="entry name" value="Exo-inulinase, domain 1"/>
    <property type="match status" value="1"/>
</dbReference>
<evidence type="ECO:0000256" key="12">
    <source>
        <dbReference type="SAM" id="MobiDB-lite"/>
    </source>
</evidence>
<keyword evidence="9" id="KW-0325">Glycoprotein</keyword>
<evidence type="ECO:0000256" key="11">
    <source>
        <dbReference type="ARBA" id="ARBA00033098"/>
    </source>
</evidence>
<sequence>MLKVEMGGDDQSTEGTESSHESQKHEFSKNNYEFQLIHEVRLVNPSISICVLPWSFPGWLGKQPYENEKETAGYVVDWLRIGKEKWGFDTYCVGVWNERNFSESYVRSAFALSQQSALQELRQTLNSSGFNKTLIVAGEGFQMDDSYRRLLDNDFFNDYDIIGMISWHLMSAFYPQIQWWRCGLSVVDEEKFETENAFHVLKLVEYVTGHVKRGWRILSHGRGSGRFEGGGTYVTYTDGKDFTIFVETMSYDSSLCQYSSPLPYSVKTNQNIRFEFSGFSQFQVNRLNITLNFVTPQSVPLNQNVIEFSLPVDSIGVLTTLPVTVPHRITVPTPTFLLKYFDDFSKYSTDEEPRFWMPQKGSWVVREGRAVQKVTEPPISWCTGRTRTPYRGKNSLLKADVTIPENSTAESVILGLRSNCSGCDIEVTNCRGIFVEINFSTGQTKVFSDFVQRTEIAEFQTRREIKFGKFYRFAIHLIDSHLFVKFGNHLVMTSVEIQEDVIEKTQNDTLFVIGTGNFGISEWDNISTDYFPEIWY</sequence>
<dbReference type="InParanoid" id="E3ML04"/>
<comment type="similarity">
    <text evidence="1">Belongs to the glycosyl hydrolase 59 family.</text>
</comment>
<keyword evidence="7" id="KW-0443">Lipid metabolism</keyword>
<dbReference type="FunCoup" id="E3ML04">
    <property type="interactions" value="885"/>
</dbReference>
<dbReference type="InterPro" id="IPR001286">
    <property type="entry name" value="Glyco_hydro_59"/>
</dbReference>
<keyword evidence="5" id="KW-0746">Sphingolipid metabolism</keyword>
<evidence type="ECO:0000256" key="1">
    <source>
        <dbReference type="ARBA" id="ARBA00005637"/>
    </source>
</evidence>
<dbReference type="SUPFAM" id="SSF51445">
    <property type="entry name" value="(Trans)glycosidases"/>
    <property type="match status" value="1"/>
</dbReference>
<name>E3ML04_CAERE</name>
<dbReference type="GO" id="GO:0016020">
    <property type="term" value="C:membrane"/>
    <property type="evidence" value="ECO:0007669"/>
    <property type="project" value="GOC"/>
</dbReference>
<dbReference type="GO" id="GO:0005764">
    <property type="term" value="C:lysosome"/>
    <property type="evidence" value="ECO:0007669"/>
    <property type="project" value="TreeGrafter"/>
</dbReference>
<dbReference type="Gene3D" id="3.20.20.70">
    <property type="entry name" value="Aldolase class I"/>
    <property type="match status" value="1"/>
</dbReference>
<dbReference type="InterPro" id="IPR049162">
    <property type="entry name" value="GH59_C"/>
</dbReference>
<feature type="domain" description="Glycosyl hydrolase family 59 C-terminal lectin" evidence="15">
    <location>
        <begin position="372"/>
        <end position="528"/>
    </location>
</feature>
<keyword evidence="3" id="KW-0732">Signal</keyword>
<dbReference type="OrthoDB" id="440760at2759"/>
<evidence type="ECO:0000259" key="13">
    <source>
        <dbReference type="Pfam" id="PF02057"/>
    </source>
</evidence>
<evidence type="ECO:0000313" key="17">
    <source>
        <dbReference type="Proteomes" id="UP000008281"/>
    </source>
</evidence>
<gene>
    <name evidence="16" type="ORF">CRE_26642</name>
</gene>
<evidence type="ECO:0000259" key="15">
    <source>
        <dbReference type="Pfam" id="PF21708"/>
    </source>
</evidence>
<dbReference type="Pfam" id="PF02057">
    <property type="entry name" value="Glyco_hydro_59"/>
    <property type="match status" value="1"/>
</dbReference>
<keyword evidence="10" id="KW-0326">Glycosidase</keyword>
<dbReference type="AlphaFoldDB" id="E3ML04"/>
<protein>
    <recommendedName>
        <fullName evidence="2">galactosylceramidase</fullName>
        <ecNumber evidence="2">3.2.1.46</ecNumber>
    </recommendedName>
    <alternativeName>
        <fullName evidence="11">Galactosylceramidase</fullName>
    </alternativeName>
</protein>
<evidence type="ECO:0000256" key="7">
    <source>
        <dbReference type="ARBA" id="ARBA00023098"/>
    </source>
</evidence>
<dbReference type="EC" id="3.2.1.46" evidence="2"/>
<dbReference type="Gene3D" id="2.60.40.1180">
    <property type="entry name" value="Golgi alpha-mannosidase II"/>
    <property type="match status" value="1"/>
</dbReference>
<evidence type="ECO:0000256" key="9">
    <source>
        <dbReference type="ARBA" id="ARBA00023180"/>
    </source>
</evidence>
<dbReference type="InterPro" id="IPR013785">
    <property type="entry name" value="Aldolase_TIM"/>
</dbReference>
<dbReference type="eggNOG" id="ENOG502QQ1Q">
    <property type="taxonomic scope" value="Eukaryota"/>
</dbReference>
<accession>E3ML04</accession>
<keyword evidence="17" id="KW-1185">Reference proteome</keyword>
<keyword evidence="4" id="KW-0378">Hydrolase</keyword>
<dbReference type="Pfam" id="PF17387">
    <property type="entry name" value="Glyco_hydro_59M"/>
    <property type="match status" value="1"/>
</dbReference>
<dbReference type="InterPro" id="IPR035394">
    <property type="entry name" value="Glyco_hydro_59_dom"/>
</dbReference>
<dbReference type="GO" id="GO:0004336">
    <property type="term" value="F:galactosylceramidase activity"/>
    <property type="evidence" value="ECO:0007669"/>
    <property type="project" value="UniProtKB-EC"/>
</dbReference>
<dbReference type="HOGENOM" id="CLU_508307_0_0_1"/>
<organism evidence="17">
    <name type="scientific">Caenorhabditis remanei</name>
    <name type="common">Caenorhabditis vulgaris</name>
    <dbReference type="NCBI Taxonomy" id="31234"/>
    <lineage>
        <taxon>Eukaryota</taxon>
        <taxon>Metazoa</taxon>
        <taxon>Ecdysozoa</taxon>
        <taxon>Nematoda</taxon>
        <taxon>Chromadorea</taxon>
        <taxon>Rhabditida</taxon>
        <taxon>Rhabditina</taxon>
        <taxon>Rhabditomorpha</taxon>
        <taxon>Rhabditoidea</taxon>
        <taxon>Rhabditidae</taxon>
        <taxon>Peloderinae</taxon>
        <taxon>Caenorhabditis</taxon>
    </lineage>
</organism>
<evidence type="ECO:0000256" key="4">
    <source>
        <dbReference type="ARBA" id="ARBA00022801"/>
    </source>
</evidence>
<dbReference type="PANTHER" id="PTHR15172">
    <property type="entry name" value="GALACTOCEREBROSIDASE"/>
    <property type="match status" value="1"/>
</dbReference>
<keyword evidence="6" id="KW-0442">Lipid degradation</keyword>
<dbReference type="EMBL" id="DS268453">
    <property type="protein sequence ID" value="EFP04205.1"/>
    <property type="molecule type" value="Genomic_DNA"/>
</dbReference>
<evidence type="ECO:0000256" key="8">
    <source>
        <dbReference type="ARBA" id="ARBA00023157"/>
    </source>
</evidence>
<evidence type="ECO:0000259" key="14">
    <source>
        <dbReference type="Pfam" id="PF17387"/>
    </source>
</evidence>
<evidence type="ECO:0000313" key="16">
    <source>
        <dbReference type="EMBL" id="EFP04205.1"/>
    </source>
</evidence>
<keyword evidence="8" id="KW-1015">Disulfide bond</keyword>
<reference evidence="16" key="1">
    <citation type="submission" date="2007-07" db="EMBL/GenBank/DDBJ databases">
        <title>PCAP assembly of the Caenorhabditis remanei genome.</title>
        <authorList>
            <consortium name="The Caenorhabditis remanei Sequencing Consortium"/>
            <person name="Wilson R.K."/>
        </authorList>
    </citation>
    <scope>NUCLEOTIDE SEQUENCE [LARGE SCALE GENOMIC DNA]</scope>
    <source>
        <strain evidence="16">PB4641</strain>
    </source>
</reference>
<evidence type="ECO:0000256" key="6">
    <source>
        <dbReference type="ARBA" id="ARBA00022963"/>
    </source>
</evidence>
<proteinExistence type="inferred from homology"/>
<dbReference type="InterPro" id="IPR017853">
    <property type="entry name" value="GH"/>
</dbReference>
<dbReference type="Pfam" id="PF21708">
    <property type="entry name" value="Glyco_hydro_59_C"/>
    <property type="match status" value="1"/>
</dbReference>
<dbReference type="InterPro" id="IPR049161">
    <property type="entry name" value="GH59_cat"/>
</dbReference>
<evidence type="ECO:0000256" key="3">
    <source>
        <dbReference type="ARBA" id="ARBA00022729"/>
    </source>
</evidence>
<dbReference type="GO" id="GO:0006683">
    <property type="term" value="P:galactosylceramide catabolic process"/>
    <property type="evidence" value="ECO:0007669"/>
    <property type="project" value="InterPro"/>
</dbReference>
<evidence type="ECO:0000256" key="2">
    <source>
        <dbReference type="ARBA" id="ARBA00012657"/>
    </source>
</evidence>
<feature type="compositionally biased region" description="Basic and acidic residues" evidence="12">
    <location>
        <begin position="17"/>
        <end position="26"/>
    </location>
</feature>
<evidence type="ECO:0000256" key="5">
    <source>
        <dbReference type="ARBA" id="ARBA00022919"/>
    </source>
</evidence>
<evidence type="ECO:0000256" key="10">
    <source>
        <dbReference type="ARBA" id="ARBA00023295"/>
    </source>
</evidence>
<dbReference type="STRING" id="31234.E3ML04"/>
<dbReference type="InterPro" id="IPR013780">
    <property type="entry name" value="Glyco_hydro_b"/>
</dbReference>
<dbReference type="OMA" id="WILGARE"/>
<feature type="region of interest" description="Disordered" evidence="12">
    <location>
        <begin position="1"/>
        <end position="26"/>
    </location>
</feature>